<evidence type="ECO:0000259" key="3">
    <source>
        <dbReference type="PROSITE" id="PS50093"/>
    </source>
</evidence>
<name>A0ABW3KBM8_9BACT</name>
<dbReference type="InterPro" id="IPR000601">
    <property type="entry name" value="PKD_dom"/>
</dbReference>
<evidence type="ECO:0000256" key="2">
    <source>
        <dbReference type="SAM" id="SignalP"/>
    </source>
</evidence>
<evidence type="ECO:0000313" key="6">
    <source>
        <dbReference type="Proteomes" id="UP001597112"/>
    </source>
</evidence>
<dbReference type="InterPro" id="IPR000757">
    <property type="entry name" value="Beta-glucanase-like"/>
</dbReference>
<comment type="caution">
    <text evidence="5">The sequence shown here is derived from an EMBL/GenBank/DDBJ whole genome shotgun (WGS) entry which is preliminary data.</text>
</comment>
<accession>A0ABW3KBM8</accession>
<dbReference type="Proteomes" id="UP001597112">
    <property type="component" value="Unassembled WGS sequence"/>
</dbReference>
<dbReference type="SUPFAM" id="SSF49299">
    <property type="entry name" value="PKD domain"/>
    <property type="match status" value="1"/>
</dbReference>
<dbReference type="PROSITE" id="PS50093">
    <property type="entry name" value="PKD"/>
    <property type="match status" value="1"/>
</dbReference>
<feature type="chain" id="PRO_5046833104" evidence="2">
    <location>
        <begin position="25"/>
        <end position="374"/>
    </location>
</feature>
<keyword evidence="6" id="KW-1185">Reference proteome</keyword>
<dbReference type="PROSITE" id="PS51762">
    <property type="entry name" value="GH16_2"/>
    <property type="match status" value="1"/>
</dbReference>
<dbReference type="InterPro" id="IPR050546">
    <property type="entry name" value="Glycosyl_Hydrlase_16"/>
</dbReference>
<proteinExistence type="inferred from homology"/>
<dbReference type="CDD" id="cd08023">
    <property type="entry name" value="GH16_laminarinase_like"/>
    <property type="match status" value="1"/>
</dbReference>
<gene>
    <name evidence="5" type="ORF">ACFQ21_29375</name>
</gene>
<sequence length="374" mass="41170">MINRLKAAFAYILFGMMVMTGCGGDDEEQTLTLPSNLQVSVTVSDNGTGLVSVTASATNTNFYTIYFGESSSETPVKVNDGKATHTYTMSGNYIVKVQAHVTSSDFILDTKQITVTVGSANNGEVVIPATGYTTPTSYSGMTMVWNDEFEGATLNDAYWSYETGTGTDGWGNKELQYYRKENTSVKDGYLVITAKKENYMGSSYTSSRLITKDKKSFQYGRIDIRAALPKGQGIWPALWMLGDNFSTVGWPKCGETDIMELVGGTGKDNTVHGTVHWDNAGAYASHTDSYTLSSGIFNDKFHVFSIVWTASRITWYVDDVEFNAIDTTPEGLSEFRAKFFFIFNVAVGGKWPGSPDATTSFPQHMVVDYIRVFQ</sequence>
<evidence type="ECO:0000259" key="4">
    <source>
        <dbReference type="PROSITE" id="PS51762"/>
    </source>
</evidence>
<organism evidence="5 6">
    <name type="scientific">Ohtaekwangia kribbensis</name>
    <dbReference type="NCBI Taxonomy" id="688913"/>
    <lineage>
        <taxon>Bacteria</taxon>
        <taxon>Pseudomonadati</taxon>
        <taxon>Bacteroidota</taxon>
        <taxon>Cytophagia</taxon>
        <taxon>Cytophagales</taxon>
        <taxon>Fulvivirgaceae</taxon>
        <taxon>Ohtaekwangia</taxon>
    </lineage>
</organism>
<feature type="domain" description="GH16" evidence="4">
    <location>
        <begin position="147"/>
        <end position="374"/>
    </location>
</feature>
<dbReference type="RefSeq" id="WP_377586212.1">
    <property type="nucleotide sequence ID" value="NZ_JBHTKA010000016.1"/>
</dbReference>
<dbReference type="Gene3D" id="2.60.120.200">
    <property type="match status" value="1"/>
</dbReference>
<dbReference type="InterPro" id="IPR013320">
    <property type="entry name" value="ConA-like_dom_sf"/>
</dbReference>
<dbReference type="PANTHER" id="PTHR10963">
    <property type="entry name" value="GLYCOSYL HYDROLASE-RELATED"/>
    <property type="match status" value="1"/>
</dbReference>
<feature type="signal peptide" evidence="2">
    <location>
        <begin position="1"/>
        <end position="24"/>
    </location>
</feature>
<dbReference type="PANTHER" id="PTHR10963:SF55">
    <property type="entry name" value="GLYCOSIDE HYDROLASE FAMILY 16 PROTEIN"/>
    <property type="match status" value="1"/>
</dbReference>
<dbReference type="InterPro" id="IPR035986">
    <property type="entry name" value="PKD_dom_sf"/>
</dbReference>
<feature type="domain" description="PKD" evidence="3">
    <location>
        <begin position="63"/>
        <end position="122"/>
    </location>
</feature>
<dbReference type="Pfam" id="PF00722">
    <property type="entry name" value="Glyco_hydro_16"/>
    <property type="match status" value="1"/>
</dbReference>
<keyword evidence="2" id="KW-0732">Signal</keyword>
<evidence type="ECO:0000313" key="5">
    <source>
        <dbReference type="EMBL" id="MFD1003472.1"/>
    </source>
</evidence>
<dbReference type="EMBL" id="JBHTKA010000016">
    <property type="protein sequence ID" value="MFD1003472.1"/>
    <property type="molecule type" value="Genomic_DNA"/>
</dbReference>
<reference evidence="6" key="1">
    <citation type="journal article" date="2019" name="Int. J. Syst. Evol. Microbiol.">
        <title>The Global Catalogue of Microorganisms (GCM) 10K type strain sequencing project: providing services to taxonomists for standard genome sequencing and annotation.</title>
        <authorList>
            <consortium name="The Broad Institute Genomics Platform"/>
            <consortium name="The Broad Institute Genome Sequencing Center for Infectious Disease"/>
            <person name="Wu L."/>
            <person name="Ma J."/>
        </authorList>
    </citation>
    <scope>NUCLEOTIDE SEQUENCE [LARGE SCALE GENOMIC DNA]</scope>
    <source>
        <strain evidence="6">CCUG 58938</strain>
    </source>
</reference>
<comment type="similarity">
    <text evidence="1">Belongs to the glycosyl hydrolase 16 family.</text>
</comment>
<dbReference type="PROSITE" id="PS51257">
    <property type="entry name" value="PROKAR_LIPOPROTEIN"/>
    <property type="match status" value="1"/>
</dbReference>
<protein>
    <submittedName>
        <fullName evidence="5">Family 16 glycosylhydrolase</fullName>
    </submittedName>
</protein>
<dbReference type="SUPFAM" id="SSF49899">
    <property type="entry name" value="Concanavalin A-like lectins/glucanases"/>
    <property type="match status" value="1"/>
</dbReference>
<evidence type="ECO:0000256" key="1">
    <source>
        <dbReference type="ARBA" id="ARBA00006865"/>
    </source>
</evidence>